<evidence type="ECO:0000256" key="2">
    <source>
        <dbReference type="ARBA" id="ARBA00022485"/>
    </source>
</evidence>
<dbReference type="GO" id="GO:0046872">
    <property type="term" value="F:metal ion binding"/>
    <property type="evidence" value="ECO:0007669"/>
    <property type="project" value="UniProtKB-KW"/>
</dbReference>
<dbReference type="GO" id="GO:0003824">
    <property type="term" value="F:catalytic activity"/>
    <property type="evidence" value="ECO:0007669"/>
    <property type="project" value="InterPro"/>
</dbReference>
<dbReference type="Proteomes" id="UP000286075">
    <property type="component" value="Unassembled WGS sequence"/>
</dbReference>
<dbReference type="Gene3D" id="3.20.20.70">
    <property type="entry name" value="Aldolase class I"/>
    <property type="match status" value="1"/>
</dbReference>
<keyword evidence="2" id="KW-0004">4Fe-4S</keyword>
<sequence>MDNSVPILCINRHRLLIDGEGVTTLVAFHGCPLRCKYCLNPQSLSDEIGLPLYSCEQLYESVKVDELYFLATRGGITFGGGEPCLRSEFIVHFRELCGRDWRITVETSLNVSRQHLETLLPVVDDYIIDIKDMNDVIYQNYTGRSNRQMLENLQWLIEQGKAEHITVRVPLIPEYNTEEDTAHSVNQLKSMGLSDFDVFTYRT</sequence>
<evidence type="ECO:0000256" key="4">
    <source>
        <dbReference type="ARBA" id="ARBA00022723"/>
    </source>
</evidence>
<dbReference type="Pfam" id="PF04055">
    <property type="entry name" value="Radical_SAM"/>
    <property type="match status" value="1"/>
</dbReference>
<protein>
    <submittedName>
        <fullName evidence="8">Radical SAM protein</fullName>
    </submittedName>
</protein>
<accession>A0A413H948</accession>
<dbReference type="GO" id="GO:0051539">
    <property type="term" value="F:4 iron, 4 sulfur cluster binding"/>
    <property type="evidence" value="ECO:0007669"/>
    <property type="project" value="UniProtKB-KW"/>
</dbReference>
<comment type="caution">
    <text evidence="8">The sequence shown here is derived from an EMBL/GenBank/DDBJ whole genome shotgun (WGS) entry which is preliminary data.</text>
</comment>
<keyword evidence="6" id="KW-0411">Iron-sulfur</keyword>
<name>A0A413H948_9BACE</name>
<evidence type="ECO:0000256" key="1">
    <source>
        <dbReference type="ARBA" id="ARBA00001966"/>
    </source>
</evidence>
<dbReference type="OrthoDB" id="9782387at2"/>
<keyword evidence="3" id="KW-0949">S-adenosyl-L-methionine</keyword>
<dbReference type="EMBL" id="QSCF01000005">
    <property type="protein sequence ID" value="RGX80177.1"/>
    <property type="molecule type" value="Genomic_DNA"/>
</dbReference>
<proteinExistence type="predicted"/>
<organism evidence="8 9">
    <name type="scientific">Bacteroides stercorirosoris</name>
    <dbReference type="NCBI Taxonomy" id="871324"/>
    <lineage>
        <taxon>Bacteria</taxon>
        <taxon>Pseudomonadati</taxon>
        <taxon>Bacteroidota</taxon>
        <taxon>Bacteroidia</taxon>
        <taxon>Bacteroidales</taxon>
        <taxon>Bacteroidaceae</taxon>
        <taxon>Bacteroides</taxon>
    </lineage>
</organism>
<dbReference type="RefSeq" id="WP_117986744.1">
    <property type="nucleotide sequence ID" value="NZ_CABMFG010000005.1"/>
</dbReference>
<dbReference type="InterPro" id="IPR058240">
    <property type="entry name" value="rSAM_sf"/>
</dbReference>
<evidence type="ECO:0000256" key="6">
    <source>
        <dbReference type="ARBA" id="ARBA00023014"/>
    </source>
</evidence>
<feature type="domain" description="Radical SAM core" evidence="7">
    <location>
        <begin position="17"/>
        <end position="203"/>
    </location>
</feature>
<dbReference type="InterPro" id="IPR007197">
    <property type="entry name" value="rSAM"/>
</dbReference>
<dbReference type="PROSITE" id="PS51918">
    <property type="entry name" value="RADICAL_SAM"/>
    <property type="match status" value="1"/>
</dbReference>
<evidence type="ECO:0000313" key="8">
    <source>
        <dbReference type="EMBL" id="RGX80177.1"/>
    </source>
</evidence>
<reference evidence="8 9" key="1">
    <citation type="submission" date="2018-08" db="EMBL/GenBank/DDBJ databases">
        <title>A genome reference for cultivated species of the human gut microbiota.</title>
        <authorList>
            <person name="Zou Y."/>
            <person name="Xue W."/>
            <person name="Luo G."/>
        </authorList>
    </citation>
    <scope>NUCLEOTIDE SEQUENCE [LARGE SCALE GENOMIC DNA]</scope>
    <source>
        <strain evidence="8 9">OF03-9BH</strain>
    </source>
</reference>
<dbReference type="CDD" id="cd01335">
    <property type="entry name" value="Radical_SAM"/>
    <property type="match status" value="1"/>
</dbReference>
<evidence type="ECO:0000256" key="5">
    <source>
        <dbReference type="ARBA" id="ARBA00023004"/>
    </source>
</evidence>
<dbReference type="InterPro" id="IPR034457">
    <property type="entry name" value="Organic_radical-activating"/>
</dbReference>
<evidence type="ECO:0000313" key="9">
    <source>
        <dbReference type="Proteomes" id="UP000286075"/>
    </source>
</evidence>
<dbReference type="PANTHER" id="PTHR30352">
    <property type="entry name" value="PYRUVATE FORMATE-LYASE-ACTIVATING ENZYME"/>
    <property type="match status" value="1"/>
</dbReference>
<comment type="cofactor">
    <cofactor evidence="1">
        <name>[4Fe-4S] cluster</name>
        <dbReference type="ChEBI" id="CHEBI:49883"/>
    </cofactor>
</comment>
<dbReference type="InterPro" id="IPR013785">
    <property type="entry name" value="Aldolase_TIM"/>
</dbReference>
<keyword evidence="4" id="KW-0479">Metal-binding</keyword>
<evidence type="ECO:0000259" key="7">
    <source>
        <dbReference type="PROSITE" id="PS51918"/>
    </source>
</evidence>
<evidence type="ECO:0000256" key="3">
    <source>
        <dbReference type="ARBA" id="ARBA00022691"/>
    </source>
</evidence>
<keyword evidence="5" id="KW-0408">Iron</keyword>
<gene>
    <name evidence="8" type="ORF">DXA68_04395</name>
</gene>
<dbReference type="SFLD" id="SFLDS00029">
    <property type="entry name" value="Radical_SAM"/>
    <property type="match status" value="1"/>
</dbReference>
<dbReference type="SUPFAM" id="SSF102114">
    <property type="entry name" value="Radical SAM enzymes"/>
    <property type="match status" value="1"/>
</dbReference>
<dbReference type="AlphaFoldDB" id="A0A413H948"/>
<dbReference type="SFLD" id="SFLDG01066">
    <property type="entry name" value="organic_radical-activating_enz"/>
    <property type="match status" value="1"/>
</dbReference>
<dbReference type="PANTHER" id="PTHR30352:SF4">
    <property type="entry name" value="PYRUVATE FORMATE-LYASE 2-ACTIVATING ENZYME"/>
    <property type="match status" value="1"/>
</dbReference>